<reference evidence="5" key="1">
    <citation type="submission" date="2020-08" db="EMBL/GenBank/DDBJ databases">
        <title>Whole genome shotgun sequence of Actinocatenispora sera NBRC 101916.</title>
        <authorList>
            <person name="Komaki H."/>
            <person name="Tamura T."/>
        </authorList>
    </citation>
    <scope>NUCLEOTIDE SEQUENCE</scope>
    <source>
        <strain evidence="5">NBRC 101916</strain>
    </source>
</reference>
<protein>
    <submittedName>
        <fullName evidence="5">Transcriptional regulator</fullName>
    </submittedName>
</protein>
<dbReference type="PANTHER" id="PTHR33154">
    <property type="entry name" value="TRANSCRIPTIONAL REGULATOR, ARSR FAMILY"/>
    <property type="match status" value="1"/>
</dbReference>
<dbReference type="InterPro" id="IPR036388">
    <property type="entry name" value="WH-like_DNA-bd_sf"/>
</dbReference>
<accession>A0A810KVP1</accession>
<dbReference type="InterPro" id="IPR011991">
    <property type="entry name" value="ArsR-like_HTH"/>
</dbReference>
<dbReference type="Gene3D" id="1.10.10.10">
    <property type="entry name" value="Winged helix-like DNA-binding domain superfamily/Winged helix DNA-binding domain"/>
    <property type="match status" value="1"/>
</dbReference>
<dbReference type="RefSeq" id="WP_030448365.1">
    <property type="nucleotide sequence ID" value="NZ_AP023354.1"/>
</dbReference>
<dbReference type="Pfam" id="PF12840">
    <property type="entry name" value="HTH_20"/>
    <property type="match status" value="1"/>
</dbReference>
<dbReference type="Proteomes" id="UP000680750">
    <property type="component" value="Chromosome"/>
</dbReference>
<gene>
    <name evidence="5" type="ORF">Asera_08530</name>
</gene>
<dbReference type="OrthoDB" id="7945987at2"/>
<keyword evidence="2" id="KW-0238">DNA-binding</keyword>
<dbReference type="KEGG" id="aser:Asera_08530"/>
<dbReference type="CDD" id="cd00090">
    <property type="entry name" value="HTH_ARSR"/>
    <property type="match status" value="1"/>
</dbReference>
<dbReference type="SMART" id="SM00418">
    <property type="entry name" value="HTH_ARSR"/>
    <property type="match status" value="1"/>
</dbReference>
<evidence type="ECO:0000256" key="1">
    <source>
        <dbReference type="ARBA" id="ARBA00023015"/>
    </source>
</evidence>
<keyword evidence="6" id="KW-1185">Reference proteome</keyword>
<dbReference type="SUPFAM" id="SSF46785">
    <property type="entry name" value="Winged helix' DNA-binding domain"/>
    <property type="match status" value="1"/>
</dbReference>
<keyword evidence="3" id="KW-0804">Transcription</keyword>
<evidence type="ECO:0000313" key="6">
    <source>
        <dbReference type="Proteomes" id="UP000680750"/>
    </source>
</evidence>
<dbReference type="InterPro" id="IPR051081">
    <property type="entry name" value="HTH_MetalResp_TranReg"/>
</dbReference>
<sequence length="195" mass="22757">MPEPMRHRVADPETLKALTHPLRRCILREIDRDGTVTSTTLAERLGQNTGTLSYHLRQLERYGYIEDVPDRGTGRERWWRRTNTNWQTADPDTLDQAGRALVEQVTRRRLAEDAHDIGTMVDTLLAHWERDKPMTTWSRAGTHLSPEQFRAFEADYLALVHRYAQRVDEAPPGSRPVRIRWYAYPEPADEDDDRP</sequence>
<evidence type="ECO:0000313" key="5">
    <source>
        <dbReference type="EMBL" id="BCJ26745.1"/>
    </source>
</evidence>
<organism evidence="5 6">
    <name type="scientific">Actinocatenispora sera</name>
    <dbReference type="NCBI Taxonomy" id="390989"/>
    <lineage>
        <taxon>Bacteria</taxon>
        <taxon>Bacillati</taxon>
        <taxon>Actinomycetota</taxon>
        <taxon>Actinomycetes</taxon>
        <taxon>Micromonosporales</taxon>
        <taxon>Micromonosporaceae</taxon>
        <taxon>Actinocatenispora</taxon>
    </lineage>
</organism>
<name>A0A810KVP1_9ACTN</name>
<evidence type="ECO:0000259" key="4">
    <source>
        <dbReference type="SMART" id="SM00418"/>
    </source>
</evidence>
<dbReference type="AlphaFoldDB" id="A0A810KVP1"/>
<evidence type="ECO:0000256" key="3">
    <source>
        <dbReference type="ARBA" id="ARBA00023163"/>
    </source>
</evidence>
<dbReference type="EMBL" id="AP023354">
    <property type="protein sequence ID" value="BCJ26745.1"/>
    <property type="molecule type" value="Genomic_DNA"/>
</dbReference>
<dbReference type="GO" id="GO:0003700">
    <property type="term" value="F:DNA-binding transcription factor activity"/>
    <property type="evidence" value="ECO:0007669"/>
    <property type="project" value="InterPro"/>
</dbReference>
<evidence type="ECO:0000256" key="2">
    <source>
        <dbReference type="ARBA" id="ARBA00023125"/>
    </source>
</evidence>
<dbReference type="PANTHER" id="PTHR33154:SF15">
    <property type="entry name" value="REGULATORY PROTEIN ARSR"/>
    <property type="match status" value="1"/>
</dbReference>
<proteinExistence type="predicted"/>
<feature type="domain" description="HTH arsR-type" evidence="4">
    <location>
        <begin position="13"/>
        <end position="103"/>
    </location>
</feature>
<dbReference type="InterPro" id="IPR036390">
    <property type="entry name" value="WH_DNA-bd_sf"/>
</dbReference>
<dbReference type="GO" id="GO:0003677">
    <property type="term" value="F:DNA binding"/>
    <property type="evidence" value="ECO:0007669"/>
    <property type="project" value="UniProtKB-KW"/>
</dbReference>
<keyword evidence="1" id="KW-0805">Transcription regulation</keyword>
<dbReference type="InterPro" id="IPR001845">
    <property type="entry name" value="HTH_ArsR_DNA-bd_dom"/>
</dbReference>